<dbReference type="EMBL" id="JBHSXX010000001">
    <property type="protein sequence ID" value="MFC6869874.1"/>
    <property type="molecule type" value="Genomic_DNA"/>
</dbReference>
<evidence type="ECO:0000313" key="3">
    <source>
        <dbReference type="Proteomes" id="UP001596337"/>
    </source>
</evidence>
<evidence type="ECO:0000313" key="2">
    <source>
        <dbReference type="EMBL" id="MFC6869874.1"/>
    </source>
</evidence>
<feature type="domain" description="FAD-binding" evidence="1">
    <location>
        <begin position="2"/>
        <end position="332"/>
    </location>
</feature>
<dbReference type="Pfam" id="PF01494">
    <property type="entry name" value="FAD_binding_3"/>
    <property type="match status" value="1"/>
</dbReference>
<accession>A0ABW2C4V2</accession>
<dbReference type="InterPro" id="IPR002938">
    <property type="entry name" value="FAD-bd"/>
</dbReference>
<reference evidence="3" key="1">
    <citation type="journal article" date="2019" name="Int. J. Syst. Evol. Microbiol.">
        <title>The Global Catalogue of Microorganisms (GCM) 10K type strain sequencing project: providing services to taxonomists for standard genome sequencing and annotation.</title>
        <authorList>
            <consortium name="The Broad Institute Genomics Platform"/>
            <consortium name="The Broad Institute Genome Sequencing Center for Infectious Disease"/>
            <person name="Wu L."/>
            <person name="Ma J."/>
        </authorList>
    </citation>
    <scope>NUCLEOTIDE SEQUENCE [LARGE SCALE GENOMIC DNA]</scope>
    <source>
        <strain evidence="3">KCTC 32255</strain>
    </source>
</reference>
<gene>
    <name evidence="2" type="ORF">ACFQGD_22285</name>
</gene>
<keyword evidence="3" id="KW-1185">Reference proteome</keyword>
<keyword evidence="2" id="KW-0560">Oxidoreductase</keyword>
<dbReference type="GO" id="GO:0004497">
    <property type="term" value="F:monooxygenase activity"/>
    <property type="evidence" value="ECO:0007669"/>
    <property type="project" value="UniProtKB-KW"/>
</dbReference>
<dbReference type="Gene3D" id="3.50.50.60">
    <property type="entry name" value="FAD/NAD(P)-binding domain"/>
    <property type="match status" value="1"/>
</dbReference>
<evidence type="ECO:0000259" key="1">
    <source>
        <dbReference type="Pfam" id="PF01494"/>
    </source>
</evidence>
<proteinExistence type="predicted"/>
<name>A0ABW2C4V2_9PSEU</name>
<dbReference type="InterPro" id="IPR036188">
    <property type="entry name" value="FAD/NAD-bd_sf"/>
</dbReference>
<dbReference type="SUPFAM" id="SSF51905">
    <property type="entry name" value="FAD/NAD(P)-binding domain"/>
    <property type="match status" value="1"/>
</dbReference>
<dbReference type="RefSeq" id="WP_345403891.1">
    <property type="nucleotide sequence ID" value="NZ_BAABLA010000116.1"/>
</dbReference>
<dbReference type="PANTHER" id="PTHR46865:SF8">
    <property type="entry name" value="POSSIBLE OXIDOREDUCTASE"/>
    <property type="match status" value="1"/>
</dbReference>
<keyword evidence="2" id="KW-0503">Monooxygenase</keyword>
<sequence length="397" mass="42934">MRVVICGAGIAGLALGNLLSERDWDVTIVDRAPAPRTAGYMVDFFGLGYDAAERMGLLPRLTELGYDVPGANFVDNAGRVRARLSYERFARAVDGKLLSIMRPDLELALRERLPDAVDLRYATTVSAIDERESAVAVGLSDGSDIEADLLVGADGIHSVVRGMMFGDEQRFFRYLGMQTAAYTFDAPEVHAQLGDSFALTETSRRMMGCYALRDGTVAVFATHYRDDPALPGDIPAFLRAEYGSLGWIVPTALARMPEAHEVYYDQVAQVDVPQWSTGRVTLIGDACQAVSLLAGQGASLAMAGAYVLAACLADASSVTGALRRYETHWRPVVVEKQAAGRRGAEWFLPTSRARVYARRVMLGLAVLPGMESLLGSSLVGKNAVRLDDLSAERLTTS</sequence>
<comment type="caution">
    <text evidence="2">The sequence shown here is derived from an EMBL/GenBank/DDBJ whole genome shotgun (WGS) entry which is preliminary data.</text>
</comment>
<dbReference type="PRINTS" id="PR00420">
    <property type="entry name" value="RNGMNOXGNASE"/>
</dbReference>
<organism evidence="2 3">
    <name type="scientific">Haloechinothrix salitolerans</name>
    <dbReference type="NCBI Taxonomy" id="926830"/>
    <lineage>
        <taxon>Bacteria</taxon>
        <taxon>Bacillati</taxon>
        <taxon>Actinomycetota</taxon>
        <taxon>Actinomycetes</taxon>
        <taxon>Pseudonocardiales</taxon>
        <taxon>Pseudonocardiaceae</taxon>
        <taxon>Haloechinothrix</taxon>
    </lineage>
</organism>
<dbReference type="Gene3D" id="3.30.9.10">
    <property type="entry name" value="D-Amino Acid Oxidase, subunit A, domain 2"/>
    <property type="match status" value="1"/>
</dbReference>
<dbReference type="PANTHER" id="PTHR46865">
    <property type="entry name" value="OXIDOREDUCTASE-RELATED"/>
    <property type="match status" value="1"/>
</dbReference>
<protein>
    <submittedName>
        <fullName evidence="2">FAD-dependent monooxygenase</fullName>
    </submittedName>
</protein>
<dbReference type="InterPro" id="IPR051704">
    <property type="entry name" value="FAD_aromatic-hydroxylase"/>
</dbReference>
<dbReference type="Proteomes" id="UP001596337">
    <property type="component" value="Unassembled WGS sequence"/>
</dbReference>